<dbReference type="Gene3D" id="3.80.10.10">
    <property type="entry name" value="Ribonuclease Inhibitor"/>
    <property type="match status" value="3"/>
</dbReference>
<dbReference type="InterPro" id="IPR058922">
    <property type="entry name" value="WHD_DRP"/>
</dbReference>
<protein>
    <recommendedName>
        <fullName evidence="14">AAA+ ATPase domain-containing protein</fullName>
    </recommendedName>
</protein>
<evidence type="ECO:0000256" key="5">
    <source>
        <dbReference type="ARBA" id="ARBA00022821"/>
    </source>
</evidence>
<dbReference type="GO" id="GO:0005524">
    <property type="term" value="F:ATP binding"/>
    <property type="evidence" value="ECO:0007669"/>
    <property type="project" value="UniProtKB-KW"/>
</dbReference>
<evidence type="ECO:0000256" key="6">
    <source>
        <dbReference type="ARBA" id="ARBA00022840"/>
    </source>
</evidence>
<dbReference type="Pfam" id="PF18052">
    <property type="entry name" value="Rx_N"/>
    <property type="match status" value="1"/>
</dbReference>
<dbReference type="Gene3D" id="1.10.8.430">
    <property type="entry name" value="Helical domain of apoptotic protease-activating factors"/>
    <property type="match status" value="1"/>
</dbReference>
<keyword evidence="6" id="KW-0067">ATP-binding</keyword>
<dbReference type="InterPro" id="IPR041118">
    <property type="entry name" value="Rx_N"/>
</dbReference>
<dbReference type="SUPFAM" id="SSF52047">
    <property type="entry name" value="RNI-like"/>
    <property type="match status" value="1"/>
</dbReference>
<evidence type="ECO:0000256" key="2">
    <source>
        <dbReference type="ARBA" id="ARBA00022614"/>
    </source>
</evidence>
<dbReference type="GO" id="GO:0051707">
    <property type="term" value="P:response to other organism"/>
    <property type="evidence" value="ECO:0007669"/>
    <property type="project" value="UniProtKB-ARBA"/>
</dbReference>
<feature type="region of interest" description="Disordered" evidence="7">
    <location>
        <begin position="170"/>
        <end position="201"/>
    </location>
</feature>
<gene>
    <name evidence="12" type="ORF">URODEC1_LOCUS7442</name>
</gene>
<evidence type="ECO:0000259" key="11">
    <source>
        <dbReference type="Pfam" id="PF25019"/>
    </source>
</evidence>
<evidence type="ECO:0000256" key="7">
    <source>
        <dbReference type="SAM" id="MobiDB-lite"/>
    </source>
</evidence>
<dbReference type="PRINTS" id="PR00364">
    <property type="entry name" value="DISEASERSIST"/>
</dbReference>
<dbReference type="EMBL" id="OZ075121">
    <property type="protein sequence ID" value="CAL4897802.1"/>
    <property type="molecule type" value="Genomic_DNA"/>
</dbReference>
<sequence length="1545" mass="172984">MATAMVSTAFSVLGKALAPLTDDLLKDWAASMKLGDNVRALELELLSAKAILEPAVGREIDNASLKELLEQLQELGYDAEDVLDELDYFRIHDELNGTSEAADKHPKGFVHNLALNAKAVGKHIIGLPTCLSSDATPGAKAANRQQVNGGKAKLTSTSCINTVGKHFPCSSLPSVREDDDSSRMSNSPQRIQHTNDDEPPKLRFSRVEASTRMQLIVGQLRLVRENVSDIIKTLGSSWSTVPNIAQSRTITTSESIEPKLYGRGRIMNGIIHDITTGKHSGEVLTVIPIVGVGGIGKTTLAQHIYHSKQVQEHFEVKVWKCVSLNFDANKLIGEIEKYIPKVDGESSTGTAEELIGQRLKNKRFLLVFDDIWDCSDDDEWERLLLPFKKSQAHGNIIIVTTRLTTQAQIMVRNIDHPITLQGLEHTEFLEFFLAIVFGNDQSRKADTFFIQTGDAIARLLKGSPLAAKTVGRLLKAQPDDRDRWTRVLKSKEWEKSKGKNDIMPALQLSYHYLPLHLKQCFSYCGLFPQDYEFQQEELINFWIGLDVLHSSGGENKRIEDIGFSHLTELVNHGFFEEVQGKKGSACYILHDLLHELARKVSSHECLSIDNSQSQVSSLQVLPSVRHLSINIDNTGAKDRSALKNCVDDFKTLDKKLKVEKLRTLMLFGEHHGCLVKVFGDLFREAKALRAVYLSETSCDVEDLLQNFYSFVHLRYLWIRSSDCPWFFPNRRLFRKKLSRFYHKMVLDAKKYNIIPRDMSNLEKLRHFHVQDGSRVAEVGKLKSLQELAKFVVKVKDQGFELKQIGNLAELCGSLSISNLEKVQVVEEADEAKLMDKSRLHELSLSWTSKKSTNNDSALEELVLERLEPSSNLQNLSISGNRGDTCPSWIGTNLSLKYLESLCLRGVAWKTFPPIGELWLVNVSGEEISSRMPEKRFENLRRLELVQLPLLKRWVVHAPCQLFPSLEVIVISHCSNLVELSFSHSACCQQEELGNVFRKLSSFNIESCPNLSSFPILLPWTNEATCSIHIQDTGSSSLDSLVCEKDNSHAEYRLAIKGNGTPDSKFWNLLAFDNLTKLKELDMYGCQPPPLHHLQKLSSLRTLSMSCPSNAFPFVEADSHVEYQFPVENLVISQWSASRKDLTQLLSYFPKLSNLSLTTGEKITGLGVMEQQATAAPEPSSSSANKLDEQRQQQDARTEERLVALEAADGLLLLPPQLQELFIYRCPELSLRCSNPLDDNKEDGGTIGGGGLQGEGLSSLRDLWIKDCPKILSSYCSSSSHSSCFPFPNSLEDLGLEDMEGMETTLLPLSNLSSLTSLSISDCGDLRGDGLLSLLAQGNLTRLSVSATPNFFLDSDPSRVHEPELPPRSSKLQHLWIDDVAGFTATPICSLLFSSLTSLGIRGVVERFTEEQEDLLFVNSLEEIIFYSCDNLQYLPARIHRLPNLKRLKIENCKAIQMLPKDGLPSSLQELEIVNCPEIRSLPKDGLPSSLQKLKIRKCPAIRSLPKVDNLPNSMRELDIERCGNEELETQCRKLIGIIPIVKASY</sequence>
<dbReference type="Proteomes" id="UP001497457">
    <property type="component" value="Chromosome 11b"/>
</dbReference>
<dbReference type="PANTHER" id="PTHR36766">
    <property type="entry name" value="PLANT BROAD-SPECTRUM MILDEW RESISTANCE PROTEIN RPW8"/>
    <property type="match status" value="1"/>
</dbReference>
<dbReference type="Gene3D" id="3.40.50.300">
    <property type="entry name" value="P-loop containing nucleotide triphosphate hydrolases"/>
    <property type="match status" value="1"/>
</dbReference>
<dbReference type="InterPro" id="IPR056789">
    <property type="entry name" value="LRR_R13L1-DRL21"/>
</dbReference>
<dbReference type="PANTHER" id="PTHR36766:SF70">
    <property type="entry name" value="DISEASE RESISTANCE PROTEIN RGA4"/>
    <property type="match status" value="1"/>
</dbReference>
<evidence type="ECO:0008006" key="14">
    <source>
        <dbReference type="Google" id="ProtNLM"/>
    </source>
</evidence>
<feature type="domain" description="NB-ARC" evidence="8">
    <location>
        <begin position="284"/>
        <end position="440"/>
    </location>
</feature>
<dbReference type="InterPro" id="IPR036388">
    <property type="entry name" value="WH-like_DNA-bd_sf"/>
</dbReference>
<feature type="compositionally biased region" description="Low complexity" evidence="7">
    <location>
        <begin position="1172"/>
        <end position="1183"/>
    </location>
</feature>
<evidence type="ECO:0000256" key="1">
    <source>
        <dbReference type="ARBA" id="ARBA00008894"/>
    </source>
</evidence>
<feature type="domain" description="Disease resistance N-terminal" evidence="9">
    <location>
        <begin position="14"/>
        <end position="94"/>
    </location>
</feature>
<dbReference type="SUPFAM" id="SSF52540">
    <property type="entry name" value="P-loop containing nucleoside triphosphate hydrolases"/>
    <property type="match status" value="1"/>
</dbReference>
<keyword evidence="4" id="KW-0547">Nucleotide-binding</keyword>
<comment type="similarity">
    <text evidence="1">Belongs to the disease resistance NB-LRR family.</text>
</comment>
<evidence type="ECO:0000256" key="3">
    <source>
        <dbReference type="ARBA" id="ARBA00022737"/>
    </source>
</evidence>
<feature type="domain" description="R13L1/DRL21-like LRR repeat region" evidence="11">
    <location>
        <begin position="801"/>
        <end position="917"/>
    </location>
</feature>
<keyword evidence="2" id="KW-0433">Leucine-rich repeat</keyword>
<dbReference type="InterPro" id="IPR002182">
    <property type="entry name" value="NB-ARC"/>
</dbReference>
<feature type="compositionally biased region" description="Polar residues" evidence="7">
    <location>
        <begin position="183"/>
        <end position="192"/>
    </location>
</feature>
<dbReference type="InterPro" id="IPR027417">
    <property type="entry name" value="P-loop_NTPase"/>
</dbReference>
<dbReference type="GO" id="GO:0006952">
    <property type="term" value="P:defense response"/>
    <property type="evidence" value="ECO:0007669"/>
    <property type="project" value="UniProtKB-KW"/>
</dbReference>
<organism evidence="12 13">
    <name type="scientific">Urochloa decumbens</name>
    <dbReference type="NCBI Taxonomy" id="240449"/>
    <lineage>
        <taxon>Eukaryota</taxon>
        <taxon>Viridiplantae</taxon>
        <taxon>Streptophyta</taxon>
        <taxon>Embryophyta</taxon>
        <taxon>Tracheophyta</taxon>
        <taxon>Spermatophyta</taxon>
        <taxon>Magnoliopsida</taxon>
        <taxon>Liliopsida</taxon>
        <taxon>Poales</taxon>
        <taxon>Poaceae</taxon>
        <taxon>PACMAD clade</taxon>
        <taxon>Panicoideae</taxon>
        <taxon>Panicodae</taxon>
        <taxon>Paniceae</taxon>
        <taxon>Melinidinae</taxon>
        <taxon>Urochloa</taxon>
    </lineage>
</organism>
<feature type="domain" description="Disease resistance protein winged helix" evidence="10">
    <location>
        <begin position="526"/>
        <end position="597"/>
    </location>
</feature>
<dbReference type="InterPro" id="IPR042197">
    <property type="entry name" value="Apaf_helical"/>
</dbReference>
<dbReference type="InterPro" id="IPR032675">
    <property type="entry name" value="LRR_dom_sf"/>
</dbReference>
<evidence type="ECO:0000313" key="13">
    <source>
        <dbReference type="Proteomes" id="UP001497457"/>
    </source>
</evidence>
<dbReference type="Pfam" id="PF00931">
    <property type="entry name" value="NB-ARC"/>
    <property type="match status" value="1"/>
</dbReference>
<evidence type="ECO:0000259" key="10">
    <source>
        <dbReference type="Pfam" id="PF23559"/>
    </source>
</evidence>
<dbReference type="Gene3D" id="1.10.10.10">
    <property type="entry name" value="Winged helix-like DNA-binding domain superfamily/Winged helix DNA-binding domain"/>
    <property type="match status" value="1"/>
</dbReference>
<accession>A0ABC8VYX4</accession>
<name>A0ABC8VYX4_9POAL</name>
<keyword evidence="3" id="KW-0677">Repeat</keyword>
<evidence type="ECO:0000256" key="4">
    <source>
        <dbReference type="ARBA" id="ARBA00022741"/>
    </source>
</evidence>
<dbReference type="SUPFAM" id="SSF52058">
    <property type="entry name" value="L domain-like"/>
    <property type="match status" value="1"/>
</dbReference>
<dbReference type="Pfam" id="PF25019">
    <property type="entry name" value="LRR_R13L1-DRL21"/>
    <property type="match status" value="1"/>
</dbReference>
<proteinExistence type="inferred from homology"/>
<keyword evidence="13" id="KW-1185">Reference proteome</keyword>
<dbReference type="Pfam" id="PF23559">
    <property type="entry name" value="WHD_DRP"/>
    <property type="match status" value="1"/>
</dbReference>
<evidence type="ECO:0000259" key="8">
    <source>
        <dbReference type="Pfam" id="PF00931"/>
    </source>
</evidence>
<evidence type="ECO:0000313" key="12">
    <source>
        <dbReference type="EMBL" id="CAL4897802.1"/>
    </source>
</evidence>
<feature type="region of interest" description="Disordered" evidence="7">
    <location>
        <begin position="1170"/>
        <end position="1197"/>
    </location>
</feature>
<keyword evidence="5" id="KW-0611">Plant defense</keyword>
<dbReference type="Gene3D" id="1.20.5.4130">
    <property type="match status" value="1"/>
</dbReference>
<reference evidence="12" key="1">
    <citation type="submission" date="2024-10" db="EMBL/GenBank/DDBJ databases">
        <authorList>
            <person name="Ryan C."/>
        </authorList>
    </citation>
    <scope>NUCLEOTIDE SEQUENCE [LARGE SCALE GENOMIC DNA]</scope>
</reference>
<evidence type="ECO:0000259" key="9">
    <source>
        <dbReference type="Pfam" id="PF18052"/>
    </source>
</evidence>
<feature type="compositionally biased region" description="Basic and acidic residues" evidence="7">
    <location>
        <begin position="1185"/>
        <end position="1197"/>
    </location>
</feature>